<dbReference type="STRING" id="1798497.A3D71_00895"/>
<dbReference type="AlphaFoldDB" id="A0A1F6DWC2"/>
<keyword evidence="3 6" id="KW-0326">Glycosidase</keyword>
<dbReference type="InterPro" id="IPR001360">
    <property type="entry name" value="Glyco_hydro_1"/>
</dbReference>
<name>A0A1F6DWC2_9BACT</name>
<dbReference type="PANTHER" id="PTHR10353:SF209">
    <property type="entry name" value="GALACTOLIPID GALACTOSYLTRANSFERASE SFR2, CHLOROPLASTIC"/>
    <property type="match status" value="1"/>
</dbReference>
<evidence type="ECO:0000256" key="5">
    <source>
        <dbReference type="RuleBase" id="RU003690"/>
    </source>
</evidence>
<evidence type="ECO:0000256" key="2">
    <source>
        <dbReference type="ARBA" id="ARBA00022801"/>
    </source>
</evidence>
<dbReference type="InterPro" id="IPR017853">
    <property type="entry name" value="GH"/>
</dbReference>
<comment type="caution">
    <text evidence="7">The sequence shown here is derived from an EMBL/GenBank/DDBJ whole genome shotgun (WGS) entry which is preliminary data.</text>
</comment>
<evidence type="ECO:0008006" key="9">
    <source>
        <dbReference type="Google" id="ProtNLM"/>
    </source>
</evidence>
<dbReference type="PROSITE" id="PS00572">
    <property type="entry name" value="GLYCOSYL_HYDROL_F1_1"/>
    <property type="match status" value="1"/>
</dbReference>
<feature type="active site" description="Nucleophile" evidence="4">
    <location>
        <position position="302"/>
    </location>
</feature>
<dbReference type="GO" id="GO:0008422">
    <property type="term" value="F:beta-glucosidase activity"/>
    <property type="evidence" value="ECO:0007669"/>
    <property type="project" value="TreeGrafter"/>
</dbReference>
<evidence type="ECO:0000313" key="8">
    <source>
        <dbReference type="Proteomes" id="UP000177652"/>
    </source>
</evidence>
<evidence type="ECO:0000256" key="3">
    <source>
        <dbReference type="ARBA" id="ARBA00023295"/>
    </source>
</evidence>
<evidence type="ECO:0000256" key="4">
    <source>
        <dbReference type="PROSITE-ProRule" id="PRU10055"/>
    </source>
</evidence>
<proteinExistence type="inferred from homology"/>
<dbReference type="SUPFAM" id="SSF51445">
    <property type="entry name" value="(Trans)glycosidases"/>
    <property type="match status" value="1"/>
</dbReference>
<dbReference type="InterPro" id="IPR033132">
    <property type="entry name" value="GH_1_N_CS"/>
</dbReference>
<dbReference type="InterPro" id="IPR018120">
    <property type="entry name" value="Glyco_hydro_1_AS"/>
</dbReference>
<dbReference type="GO" id="GO:0005975">
    <property type="term" value="P:carbohydrate metabolic process"/>
    <property type="evidence" value="ECO:0007669"/>
    <property type="project" value="InterPro"/>
</dbReference>
<dbReference type="PANTHER" id="PTHR10353">
    <property type="entry name" value="GLYCOSYL HYDROLASE"/>
    <property type="match status" value="1"/>
</dbReference>
<evidence type="ECO:0000256" key="1">
    <source>
        <dbReference type="ARBA" id="ARBA00010838"/>
    </source>
</evidence>
<dbReference type="Gene3D" id="3.20.20.80">
    <property type="entry name" value="Glycosidases"/>
    <property type="match status" value="1"/>
</dbReference>
<dbReference type="Proteomes" id="UP000177652">
    <property type="component" value="Unassembled WGS sequence"/>
</dbReference>
<dbReference type="PROSITE" id="PS00653">
    <property type="entry name" value="GLYCOSYL_HYDROL_F1_2"/>
    <property type="match status" value="1"/>
</dbReference>
<reference evidence="7 8" key="1">
    <citation type="journal article" date="2016" name="Nat. Commun.">
        <title>Thousands of microbial genomes shed light on interconnected biogeochemical processes in an aquifer system.</title>
        <authorList>
            <person name="Anantharaman K."/>
            <person name="Brown C.T."/>
            <person name="Hug L.A."/>
            <person name="Sharon I."/>
            <person name="Castelle C.J."/>
            <person name="Probst A.J."/>
            <person name="Thomas B.C."/>
            <person name="Singh A."/>
            <person name="Wilkins M.J."/>
            <person name="Karaoz U."/>
            <person name="Brodie E.L."/>
            <person name="Williams K.H."/>
            <person name="Hubbard S.S."/>
            <person name="Banfield J.F."/>
        </authorList>
    </citation>
    <scope>NUCLEOTIDE SEQUENCE [LARGE SCALE GENOMIC DNA]</scope>
</reference>
<keyword evidence="2 6" id="KW-0378">Hydrolase</keyword>
<dbReference type="PRINTS" id="PR00131">
    <property type="entry name" value="GLHYDRLASE1"/>
</dbReference>
<sequence length="388" mass="44817">MAEKKFPSGFLWGAATASYQVEGGIENTDWAQAARDGKVPPCGSACEHYTRFENDFDIAKSLGHNFHRFSVEWARIEPEEGRFDEREVEHYRNVLRALRVRGLEPSVTMWHFTLPLWFSETGGFERSDSPKIFARYCAYVAGKLGDQCTHFTTINEPMVYAGKGFWEGLWPPFRENILRHLHVVSALAAAHRAAYKAMKKVRPEIQVGVTKHNIFFESNSNPFNIVLHVFIDWFWNHRFLQLIYGHQDFIGLNHYHHKKFGTTPRERAAAVRSDMGWELHPASLYHSLIALKRYGLPVYVSENGLADAVDSRRTEFIKNAVRSVHRAISEGVPVKGYCYWSLLDNYEWASGYGPRFGLVEIDYATQERRIRKSAYVYKQICERNALLD</sequence>
<comment type="similarity">
    <text evidence="1 5">Belongs to the glycosyl hydrolase 1 family.</text>
</comment>
<evidence type="ECO:0000256" key="6">
    <source>
        <dbReference type="RuleBase" id="RU004468"/>
    </source>
</evidence>
<dbReference type="EMBL" id="MFLK01000036">
    <property type="protein sequence ID" value="OGG65718.1"/>
    <property type="molecule type" value="Genomic_DNA"/>
</dbReference>
<gene>
    <name evidence="7" type="ORF">A3D71_00895</name>
</gene>
<protein>
    <recommendedName>
        <fullName evidence="9">Beta-glucosidase</fullName>
    </recommendedName>
</protein>
<dbReference type="Pfam" id="PF00232">
    <property type="entry name" value="Glyco_hydro_1"/>
    <property type="match status" value="2"/>
</dbReference>
<accession>A0A1F6DWC2</accession>
<organism evidence="7 8">
    <name type="scientific">Candidatus Kaiserbacteria bacterium RIFCSPHIGHO2_02_FULL_55_20</name>
    <dbReference type="NCBI Taxonomy" id="1798497"/>
    <lineage>
        <taxon>Bacteria</taxon>
        <taxon>Candidatus Kaiseribacteriota</taxon>
    </lineage>
</organism>
<evidence type="ECO:0000313" key="7">
    <source>
        <dbReference type="EMBL" id="OGG65718.1"/>
    </source>
</evidence>